<protein>
    <submittedName>
        <fullName evidence="3">Uncharacterized protein</fullName>
    </submittedName>
</protein>
<evidence type="ECO:0000313" key="4">
    <source>
        <dbReference type="Proteomes" id="UP000799118"/>
    </source>
</evidence>
<evidence type="ECO:0000313" key="3">
    <source>
        <dbReference type="EMBL" id="KAE9391978.1"/>
    </source>
</evidence>
<keyword evidence="4" id="KW-1185">Reference proteome</keyword>
<gene>
    <name evidence="3" type="ORF">BT96DRAFT_1000760</name>
</gene>
<proteinExistence type="predicted"/>
<evidence type="ECO:0000256" key="2">
    <source>
        <dbReference type="SAM" id="MobiDB-lite"/>
    </source>
</evidence>
<feature type="coiled-coil region" evidence="1">
    <location>
        <begin position="239"/>
        <end position="284"/>
    </location>
</feature>
<keyword evidence="1" id="KW-0175">Coiled coil</keyword>
<feature type="compositionally biased region" description="Basic residues" evidence="2">
    <location>
        <begin position="558"/>
        <end position="567"/>
    </location>
</feature>
<feature type="region of interest" description="Disordered" evidence="2">
    <location>
        <begin position="127"/>
        <end position="232"/>
    </location>
</feature>
<feature type="compositionally biased region" description="Basic and acidic residues" evidence="2">
    <location>
        <begin position="539"/>
        <end position="550"/>
    </location>
</feature>
<name>A0A6A4H2U0_9AGAR</name>
<feature type="compositionally biased region" description="Basic and acidic residues" evidence="2">
    <location>
        <begin position="634"/>
        <end position="662"/>
    </location>
</feature>
<evidence type="ECO:0000256" key="1">
    <source>
        <dbReference type="SAM" id="Coils"/>
    </source>
</evidence>
<accession>A0A6A4H2U0</accession>
<feature type="compositionally biased region" description="Basic residues" evidence="2">
    <location>
        <begin position="663"/>
        <end position="679"/>
    </location>
</feature>
<dbReference type="AlphaFoldDB" id="A0A6A4H2U0"/>
<dbReference type="Proteomes" id="UP000799118">
    <property type="component" value="Unassembled WGS sequence"/>
</dbReference>
<reference evidence="3" key="1">
    <citation type="journal article" date="2019" name="Environ. Microbiol.">
        <title>Fungal ecological strategies reflected in gene transcription - a case study of two litter decomposers.</title>
        <authorList>
            <person name="Barbi F."/>
            <person name="Kohler A."/>
            <person name="Barry K."/>
            <person name="Baskaran P."/>
            <person name="Daum C."/>
            <person name="Fauchery L."/>
            <person name="Ihrmark K."/>
            <person name="Kuo A."/>
            <person name="LaButti K."/>
            <person name="Lipzen A."/>
            <person name="Morin E."/>
            <person name="Grigoriev I.V."/>
            <person name="Henrissat B."/>
            <person name="Lindahl B."/>
            <person name="Martin F."/>
        </authorList>
    </citation>
    <scope>NUCLEOTIDE SEQUENCE</scope>
    <source>
        <strain evidence="3">JB14</strain>
    </source>
</reference>
<feature type="compositionally biased region" description="Pro residues" evidence="2">
    <location>
        <begin position="132"/>
        <end position="144"/>
    </location>
</feature>
<organism evidence="3 4">
    <name type="scientific">Gymnopus androsaceus JB14</name>
    <dbReference type="NCBI Taxonomy" id="1447944"/>
    <lineage>
        <taxon>Eukaryota</taxon>
        <taxon>Fungi</taxon>
        <taxon>Dikarya</taxon>
        <taxon>Basidiomycota</taxon>
        <taxon>Agaricomycotina</taxon>
        <taxon>Agaricomycetes</taxon>
        <taxon>Agaricomycetidae</taxon>
        <taxon>Agaricales</taxon>
        <taxon>Marasmiineae</taxon>
        <taxon>Omphalotaceae</taxon>
        <taxon>Gymnopus</taxon>
    </lineage>
</organism>
<sequence>MPQPITWTPITVNHSVDALQLAAHKRQEAIVVSTQTAALVAAASVPSRPKPSYRPAKSSVASALNFGDPVEQGSLPSPAMPAPICVPENIAPSPGPTLEPAAPVLKPAGPVLDATPSDPALTAIAPALTPTPVSPASPDSPPTSPMHIAPASASTPPMPAPSASASVSSTPAAPASPTSPMHIAPASASTPPMPAPSASASVSSTPAAPASSMASANAPAAKRKRKRNEMGAAEKAFARKAALEKSEKLTAALENLKQEHEEAIETLAKEHQVTAQRIRKLLNEAPALKEKKAVSNYNLVVNFKMTELNEGKAPGQCVKIRDIHKIIHNDEEMQELLNDPEELLNLRKQHEEEKGMEKKGLRVSWKGAAKTVASSMDYISDSAGAVSFSIAVRGSFESTVSPSFMGRGPIDAFLRKYYNVGVTDFINLLESYVCTVEKMGTRKLTAPEKIRETSRMIVQGLRKCTKLSDVDMAYANYPTRIVIPHHVHIIGWPEECEFTSPQHLKAADLKAVYQAWFDGQACWKEFKGLEYTAFCEEHEKSIQPRGKRSDAGGTHKTQGQKKKKKGGKNSFVVSDDEEDEPEGDDSEDDAPPRKKSKVKESAVLPMDLVGPPGKAKAAWTLAKSGKKGISPAMKRPEQKKKAEREKARKTAEKKVNAAEKKAAAAKKKADKIAGKKGGKQAKASKVSKKAIVDSDDDA</sequence>
<dbReference type="OrthoDB" id="3253416at2759"/>
<feature type="compositionally biased region" description="Low complexity" evidence="2">
    <location>
        <begin position="149"/>
        <end position="220"/>
    </location>
</feature>
<dbReference type="EMBL" id="ML769607">
    <property type="protein sequence ID" value="KAE9391978.1"/>
    <property type="molecule type" value="Genomic_DNA"/>
</dbReference>
<feature type="region of interest" description="Disordered" evidence="2">
    <location>
        <begin position="539"/>
        <end position="698"/>
    </location>
</feature>
<feature type="compositionally biased region" description="Acidic residues" evidence="2">
    <location>
        <begin position="574"/>
        <end position="589"/>
    </location>
</feature>